<evidence type="ECO:0000256" key="1">
    <source>
        <dbReference type="ARBA" id="ARBA00022737"/>
    </source>
</evidence>
<dbReference type="InterPro" id="IPR055414">
    <property type="entry name" value="LRR_R13L4/SHOC2-like"/>
</dbReference>
<dbReference type="PANTHER" id="PTHR23155">
    <property type="entry name" value="DISEASE RESISTANCE PROTEIN RP"/>
    <property type="match status" value="1"/>
</dbReference>
<dbReference type="InterPro" id="IPR032675">
    <property type="entry name" value="LRR_dom_sf"/>
</dbReference>
<dbReference type="InterPro" id="IPR042197">
    <property type="entry name" value="Apaf_helical"/>
</dbReference>
<dbReference type="InterPro" id="IPR036388">
    <property type="entry name" value="WH-like_DNA-bd_sf"/>
</dbReference>
<dbReference type="GO" id="GO:0009626">
    <property type="term" value="P:plant-type hypersensitive response"/>
    <property type="evidence" value="ECO:0007669"/>
    <property type="project" value="UniProtKB-ARBA"/>
</dbReference>
<dbReference type="SUPFAM" id="SSF52058">
    <property type="entry name" value="L domain-like"/>
    <property type="match status" value="1"/>
</dbReference>
<evidence type="ECO:0000259" key="3">
    <source>
        <dbReference type="Pfam" id="PF00931"/>
    </source>
</evidence>
<evidence type="ECO:0000313" key="6">
    <source>
        <dbReference type="EMBL" id="TVU33342.1"/>
    </source>
</evidence>
<dbReference type="Gene3D" id="1.10.8.430">
    <property type="entry name" value="Helical domain of apoptotic protease-activating factors"/>
    <property type="match status" value="1"/>
</dbReference>
<dbReference type="EMBL" id="RWGY01000011">
    <property type="protein sequence ID" value="TVU33342.1"/>
    <property type="molecule type" value="Genomic_DNA"/>
</dbReference>
<keyword evidence="1" id="KW-0677">Repeat</keyword>
<dbReference type="GO" id="GO:0043531">
    <property type="term" value="F:ADP binding"/>
    <property type="evidence" value="ECO:0007669"/>
    <property type="project" value="InterPro"/>
</dbReference>
<dbReference type="InterPro" id="IPR058922">
    <property type="entry name" value="WHD_DRP"/>
</dbReference>
<dbReference type="OrthoDB" id="681638at2759"/>
<dbReference type="Gene3D" id="3.80.10.10">
    <property type="entry name" value="Ribonuclease Inhibitor"/>
    <property type="match status" value="1"/>
</dbReference>
<evidence type="ECO:0000259" key="5">
    <source>
        <dbReference type="Pfam" id="PF23598"/>
    </source>
</evidence>
<evidence type="ECO:0000259" key="4">
    <source>
        <dbReference type="Pfam" id="PF23559"/>
    </source>
</evidence>
<sequence>MARGKLDEDRFVRTSEWLPLKDNRVTGEAHAFMQPHECLCVIDDVWNESAWDTIKLALQDAKHGSKIIITTRNKAVAEHAGGDVYEMKPLPDDDSRNLLNRRIFVSEDGCPLFLREVSENILKKCGGVPLAIITTASLLANKPVNLVEWEKVSNSIGCGLERIRDVNKMKKILMLSYDDLPFHLKTCLLYLGLYPEDTMIRKDSLVSSWIAEGFITQETRPAGTTLRETGESYFSELINRSLIQPCDPDFDGSVDKCQVHDMVLELINQLSAEEGFGSMLLLPDGQQADTSASAAQRKQMRRLSLHNFNKTHASREAREQWSKLRSLIVFGKVDSLPSLSSFQVLRVLQLEKCTDLHDNCFNDLGKLRHLRFLQLGYCRRVPEGIGKLESLEILEISAIKEKTGNHDTLMLPMSFAKLQKLVRLSVSALYGVRLPVGLPLRDMNSLEELGVIHISSLEEMKEIGNLKGLRVLRIMMSRDMAAESIFMCLQRCTNFKKLGISTMKEGRLLCSLDSMPLVPSGLQSLTFSGGCWMTSLPSWINSSTLSCLTTLDIILCETPQPEHLEKLAELPCLLFLRLWLIPNRSLHQNIIIAGRGFRCLKSLEIMLFSVVYVFQTGAMPELRRLKLCSLDGEDIIPSGLENLRSLRNVILDGSDAVAPAVREALKDHPNRPLVDYED</sequence>
<dbReference type="Gramene" id="TVU33342">
    <property type="protein sequence ID" value="TVU33342"/>
    <property type="gene ID" value="EJB05_25153"/>
</dbReference>
<dbReference type="Pfam" id="PF00931">
    <property type="entry name" value="NB-ARC"/>
    <property type="match status" value="1"/>
</dbReference>
<keyword evidence="7" id="KW-1185">Reference proteome</keyword>
<dbReference type="Gene3D" id="3.40.50.300">
    <property type="entry name" value="P-loop containing nucleotide triphosphate hydrolases"/>
    <property type="match status" value="1"/>
</dbReference>
<feature type="domain" description="Disease resistance protein winged helix" evidence="4">
    <location>
        <begin position="193"/>
        <end position="267"/>
    </location>
</feature>
<dbReference type="GO" id="GO:0002758">
    <property type="term" value="P:innate immune response-activating signaling pathway"/>
    <property type="evidence" value="ECO:0007669"/>
    <property type="project" value="UniProtKB-ARBA"/>
</dbReference>
<organism evidence="6 7">
    <name type="scientific">Eragrostis curvula</name>
    <name type="common">weeping love grass</name>
    <dbReference type="NCBI Taxonomy" id="38414"/>
    <lineage>
        <taxon>Eukaryota</taxon>
        <taxon>Viridiplantae</taxon>
        <taxon>Streptophyta</taxon>
        <taxon>Embryophyta</taxon>
        <taxon>Tracheophyta</taxon>
        <taxon>Spermatophyta</taxon>
        <taxon>Magnoliopsida</taxon>
        <taxon>Liliopsida</taxon>
        <taxon>Poales</taxon>
        <taxon>Poaceae</taxon>
        <taxon>PACMAD clade</taxon>
        <taxon>Chloridoideae</taxon>
        <taxon>Eragrostideae</taxon>
        <taxon>Eragrostidinae</taxon>
        <taxon>Eragrostis</taxon>
    </lineage>
</organism>
<reference evidence="6 7" key="1">
    <citation type="journal article" date="2019" name="Sci. Rep.">
        <title>A high-quality genome of Eragrostis curvula grass provides insights into Poaceae evolution and supports new strategies to enhance forage quality.</title>
        <authorList>
            <person name="Carballo J."/>
            <person name="Santos B.A.C.M."/>
            <person name="Zappacosta D."/>
            <person name="Garbus I."/>
            <person name="Selva J.P."/>
            <person name="Gallo C.A."/>
            <person name="Diaz A."/>
            <person name="Albertini E."/>
            <person name="Caccamo M."/>
            <person name="Echenique V."/>
        </authorList>
    </citation>
    <scope>NUCLEOTIDE SEQUENCE [LARGE SCALE GENOMIC DNA]</scope>
    <source>
        <strain evidence="7">cv. Victoria</strain>
        <tissue evidence="6">Leaf</tissue>
    </source>
</reference>
<proteinExistence type="predicted"/>
<feature type="domain" description="Disease resistance R13L4/SHOC-2-like LRR" evidence="5">
    <location>
        <begin position="323"/>
        <end position="673"/>
    </location>
</feature>
<dbReference type="PANTHER" id="PTHR23155:SF1201">
    <property type="entry name" value="OS02G0301800 PROTEIN"/>
    <property type="match status" value="1"/>
</dbReference>
<dbReference type="Proteomes" id="UP000324897">
    <property type="component" value="Chromosome 1"/>
</dbReference>
<dbReference type="PRINTS" id="PR00364">
    <property type="entry name" value="DISEASERSIST"/>
</dbReference>
<feature type="non-terminal residue" evidence="6">
    <location>
        <position position="1"/>
    </location>
</feature>
<gene>
    <name evidence="6" type="ORF">EJB05_25153</name>
</gene>
<feature type="domain" description="NB-ARC" evidence="3">
    <location>
        <begin position="15"/>
        <end position="105"/>
    </location>
</feature>
<dbReference type="Pfam" id="PF23559">
    <property type="entry name" value="WHD_DRP"/>
    <property type="match status" value="1"/>
</dbReference>
<dbReference type="InterPro" id="IPR027417">
    <property type="entry name" value="P-loop_NTPase"/>
</dbReference>
<dbReference type="GO" id="GO:0042742">
    <property type="term" value="P:defense response to bacterium"/>
    <property type="evidence" value="ECO:0007669"/>
    <property type="project" value="UniProtKB-ARBA"/>
</dbReference>
<evidence type="ECO:0000313" key="7">
    <source>
        <dbReference type="Proteomes" id="UP000324897"/>
    </source>
</evidence>
<name>A0A5J9VAQ7_9POAL</name>
<protein>
    <submittedName>
        <fullName evidence="6">Uncharacterized protein</fullName>
    </submittedName>
</protein>
<accession>A0A5J9VAQ7</accession>
<dbReference type="InterPro" id="IPR044974">
    <property type="entry name" value="Disease_R_plants"/>
</dbReference>
<dbReference type="FunFam" id="1.10.10.10:FF:000322">
    <property type="entry name" value="Probable disease resistance protein At1g63360"/>
    <property type="match status" value="1"/>
</dbReference>
<keyword evidence="2" id="KW-0611">Plant defense</keyword>
<dbReference type="SUPFAM" id="SSF52540">
    <property type="entry name" value="P-loop containing nucleoside triphosphate hydrolases"/>
    <property type="match status" value="1"/>
</dbReference>
<dbReference type="InterPro" id="IPR002182">
    <property type="entry name" value="NB-ARC"/>
</dbReference>
<comment type="caution">
    <text evidence="6">The sequence shown here is derived from an EMBL/GenBank/DDBJ whole genome shotgun (WGS) entry which is preliminary data.</text>
</comment>
<evidence type="ECO:0000256" key="2">
    <source>
        <dbReference type="ARBA" id="ARBA00022821"/>
    </source>
</evidence>
<dbReference type="Pfam" id="PF23598">
    <property type="entry name" value="LRR_14"/>
    <property type="match status" value="1"/>
</dbReference>
<dbReference type="Gene3D" id="1.10.10.10">
    <property type="entry name" value="Winged helix-like DNA-binding domain superfamily/Winged helix DNA-binding domain"/>
    <property type="match status" value="1"/>
</dbReference>
<dbReference type="AlphaFoldDB" id="A0A5J9VAQ7"/>